<evidence type="ECO:0000313" key="2">
    <source>
        <dbReference type="Proteomes" id="UP000032142"/>
    </source>
</evidence>
<dbReference type="EMBL" id="KN447341">
    <property type="protein sequence ID" value="KHG28983.1"/>
    <property type="molecule type" value="Genomic_DNA"/>
</dbReference>
<evidence type="ECO:0000313" key="1">
    <source>
        <dbReference type="EMBL" id="KHG28983.1"/>
    </source>
</evidence>
<organism evidence="1 2">
    <name type="scientific">Gossypium arboreum</name>
    <name type="common">Tree cotton</name>
    <name type="synonym">Gossypium nanking</name>
    <dbReference type="NCBI Taxonomy" id="29729"/>
    <lineage>
        <taxon>Eukaryota</taxon>
        <taxon>Viridiplantae</taxon>
        <taxon>Streptophyta</taxon>
        <taxon>Embryophyta</taxon>
        <taxon>Tracheophyta</taxon>
        <taxon>Spermatophyta</taxon>
        <taxon>Magnoliopsida</taxon>
        <taxon>eudicotyledons</taxon>
        <taxon>Gunneridae</taxon>
        <taxon>Pentapetalae</taxon>
        <taxon>rosids</taxon>
        <taxon>malvids</taxon>
        <taxon>Malvales</taxon>
        <taxon>Malvaceae</taxon>
        <taxon>Malvoideae</taxon>
        <taxon>Gossypium</taxon>
    </lineage>
</organism>
<accession>A0A0B0PR76</accession>
<dbReference type="AlphaFoldDB" id="A0A0B0PR76"/>
<keyword evidence="2" id="KW-1185">Reference proteome</keyword>
<gene>
    <name evidence="1" type="ORF">F383_35557</name>
</gene>
<protein>
    <submittedName>
        <fullName evidence="1">Uncharacterized protein</fullName>
    </submittedName>
</protein>
<dbReference type="Proteomes" id="UP000032142">
    <property type="component" value="Unassembled WGS sequence"/>
</dbReference>
<reference evidence="2" key="1">
    <citation type="submission" date="2014-09" db="EMBL/GenBank/DDBJ databases">
        <authorList>
            <person name="Mudge J."/>
            <person name="Ramaraj T."/>
            <person name="Lindquist I.E."/>
            <person name="Bharti A.K."/>
            <person name="Sundararajan A."/>
            <person name="Cameron C.T."/>
            <person name="Woodward J.E."/>
            <person name="May G.D."/>
            <person name="Brubaker C."/>
            <person name="Broadhvest J."/>
            <person name="Wilkins T.A."/>
        </authorList>
    </citation>
    <scope>NUCLEOTIDE SEQUENCE</scope>
    <source>
        <strain evidence="2">cv. AKA8401</strain>
    </source>
</reference>
<proteinExistence type="predicted"/>
<name>A0A0B0PR76_GOSAR</name>
<sequence>MPSHAPVVSTTHGGLRLLERISMVTVLGMTQC</sequence>